<feature type="region of interest" description="Disordered" evidence="6">
    <location>
        <begin position="153"/>
        <end position="195"/>
    </location>
</feature>
<evidence type="ECO:0000256" key="4">
    <source>
        <dbReference type="ARBA" id="ARBA00023186"/>
    </source>
</evidence>
<keyword evidence="7" id="KW-0472">Membrane</keyword>
<evidence type="ECO:0000256" key="2">
    <source>
        <dbReference type="ARBA" id="ARBA00010744"/>
    </source>
</evidence>
<dbReference type="InterPro" id="IPR024057">
    <property type="entry name" value="Nucleoplasmin_core_dom"/>
</dbReference>
<evidence type="ECO:0000256" key="5">
    <source>
        <dbReference type="ARBA" id="ARBA00023242"/>
    </source>
</evidence>
<dbReference type="GO" id="GO:0045944">
    <property type="term" value="P:positive regulation of transcription by RNA polymerase II"/>
    <property type="evidence" value="ECO:0007669"/>
    <property type="project" value="TreeGrafter"/>
</dbReference>
<dbReference type="GO" id="GO:0003723">
    <property type="term" value="F:RNA binding"/>
    <property type="evidence" value="ECO:0007669"/>
    <property type="project" value="TreeGrafter"/>
</dbReference>
<dbReference type="GO" id="GO:0005730">
    <property type="term" value="C:nucleolus"/>
    <property type="evidence" value="ECO:0007669"/>
    <property type="project" value="TreeGrafter"/>
</dbReference>
<dbReference type="InterPro" id="IPR004301">
    <property type="entry name" value="Nucleoplasmin"/>
</dbReference>
<name>A0AA35K2K9_9SAUR</name>
<dbReference type="GO" id="GO:0003682">
    <property type="term" value="F:chromatin binding"/>
    <property type="evidence" value="ECO:0007669"/>
    <property type="project" value="TreeGrafter"/>
</dbReference>
<evidence type="ECO:0000256" key="7">
    <source>
        <dbReference type="SAM" id="Phobius"/>
    </source>
</evidence>
<reference evidence="9" key="1">
    <citation type="submission" date="2022-12" db="EMBL/GenBank/DDBJ databases">
        <authorList>
            <person name="Alioto T."/>
            <person name="Alioto T."/>
            <person name="Gomez Garrido J."/>
        </authorList>
    </citation>
    <scope>NUCLEOTIDE SEQUENCE</scope>
</reference>
<dbReference type="AlphaFoldDB" id="A0AA35K2K9"/>
<dbReference type="SUPFAM" id="SSF69203">
    <property type="entry name" value="Nucleoplasmin-like core domain"/>
    <property type="match status" value="1"/>
</dbReference>
<organism evidence="9 10">
    <name type="scientific">Podarcis lilfordi</name>
    <name type="common">Lilford's wall lizard</name>
    <dbReference type="NCBI Taxonomy" id="74358"/>
    <lineage>
        <taxon>Eukaryota</taxon>
        <taxon>Metazoa</taxon>
        <taxon>Chordata</taxon>
        <taxon>Craniata</taxon>
        <taxon>Vertebrata</taxon>
        <taxon>Euteleostomi</taxon>
        <taxon>Lepidosauria</taxon>
        <taxon>Squamata</taxon>
        <taxon>Bifurcata</taxon>
        <taxon>Unidentata</taxon>
        <taxon>Episquamata</taxon>
        <taxon>Laterata</taxon>
        <taxon>Lacertibaenia</taxon>
        <taxon>Lacertidae</taxon>
        <taxon>Podarcis</taxon>
    </lineage>
</organism>
<dbReference type="EMBL" id="OX395128">
    <property type="protein sequence ID" value="CAI5769273.1"/>
    <property type="molecule type" value="Genomic_DNA"/>
</dbReference>
<keyword evidence="7" id="KW-1133">Transmembrane helix</keyword>
<dbReference type="GO" id="GO:0005813">
    <property type="term" value="C:centrosome"/>
    <property type="evidence" value="ECO:0007669"/>
    <property type="project" value="TreeGrafter"/>
</dbReference>
<protein>
    <recommendedName>
        <fullName evidence="3">Nucleophosmin</fullName>
    </recommendedName>
</protein>
<comment type="similarity">
    <text evidence="2">Belongs to the nucleoplasmin family.</text>
</comment>
<comment type="subcellular location">
    <subcellularLocation>
        <location evidence="1">Nucleus</location>
        <location evidence="1">Nucleoplasm</location>
    </subcellularLocation>
</comment>
<keyword evidence="10" id="KW-1185">Reference proteome</keyword>
<dbReference type="GO" id="GO:0042274">
    <property type="term" value="P:ribosomal small subunit biogenesis"/>
    <property type="evidence" value="ECO:0007669"/>
    <property type="project" value="TreeGrafter"/>
</dbReference>
<dbReference type="GO" id="GO:0005737">
    <property type="term" value="C:cytoplasm"/>
    <property type="evidence" value="ECO:0007669"/>
    <property type="project" value="TreeGrafter"/>
</dbReference>
<keyword evidence="7" id="KW-0812">Transmembrane</keyword>
<dbReference type="InterPro" id="IPR036824">
    <property type="entry name" value="Nucleoplasmin_core_dom_sf"/>
</dbReference>
<keyword evidence="4" id="KW-0143">Chaperone</keyword>
<dbReference type="GO" id="GO:0005654">
    <property type="term" value="C:nucleoplasm"/>
    <property type="evidence" value="ECO:0007669"/>
    <property type="project" value="UniProtKB-SubCell"/>
</dbReference>
<feature type="transmembrane region" description="Helical" evidence="7">
    <location>
        <begin position="207"/>
        <end position="228"/>
    </location>
</feature>
<dbReference type="GO" id="GO:0042273">
    <property type="term" value="P:ribosomal large subunit biogenesis"/>
    <property type="evidence" value="ECO:0007669"/>
    <property type="project" value="TreeGrafter"/>
</dbReference>
<accession>A0AA35K2K9</accession>
<dbReference type="Pfam" id="PF03066">
    <property type="entry name" value="Nucleoplasmin"/>
    <property type="match status" value="1"/>
</dbReference>
<gene>
    <name evidence="9" type="ORF">PODLI_1B010982</name>
</gene>
<dbReference type="FunFam" id="2.60.120.340:FF:000001">
    <property type="entry name" value="Nucleophosmin 1"/>
    <property type="match status" value="1"/>
</dbReference>
<feature type="compositionally biased region" description="Acidic residues" evidence="6">
    <location>
        <begin position="162"/>
        <end position="188"/>
    </location>
</feature>
<dbReference type="Proteomes" id="UP001178461">
    <property type="component" value="Chromosome 3"/>
</dbReference>
<dbReference type="Gene3D" id="2.60.120.340">
    <property type="entry name" value="Nucleoplasmin core domain"/>
    <property type="match status" value="1"/>
</dbReference>
<feature type="domain" description="Nucleoplasmin core" evidence="8">
    <location>
        <begin position="20"/>
        <end position="119"/>
    </location>
</feature>
<dbReference type="GO" id="GO:0042393">
    <property type="term" value="F:histone binding"/>
    <property type="evidence" value="ECO:0007669"/>
    <property type="project" value="TreeGrafter"/>
</dbReference>
<dbReference type="PANTHER" id="PTHR22747">
    <property type="entry name" value="NUCLEOPLASMIN"/>
    <property type="match status" value="1"/>
</dbReference>
<dbReference type="GO" id="GO:0000056">
    <property type="term" value="P:ribosomal small subunit export from nucleus"/>
    <property type="evidence" value="ECO:0007669"/>
    <property type="project" value="TreeGrafter"/>
</dbReference>
<dbReference type="PANTHER" id="PTHR22747:SF28">
    <property type="entry name" value="NUCLEOPHOSMIN"/>
    <property type="match status" value="1"/>
</dbReference>
<evidence type="ECO:0000256" key="1">
    <source>
        <dbReference type="ARBA" id="ARBA00004642"/>
    </source>
</evidence>
<evidence type="ECO:0000259" key="8">
    <source>
        <dbReference type="Pfam" id="PF03066"/>
    </source>
</evidence>
<dbReference type="GO" id="GO:0006338">
    <property type="term" value="P:chromatin remodeling"/>
    <property type="evidence" value="ECO:0007669"/>
    <property type="project" value="TreeGrafter"/>
</dbReference>
<dbReference type="GO" id="GO:0010824">
    <property type="term" value="P:regulation of centrosome duplication"/>
    <property type="evidence" value="ECO:0007669"/>
    <property type="project" value="TreeGrafter"/>
</dbReference>
<dbReference type="GO" id="GO:1990904">
    <property type="term" value="C:ribonucleoprotein complex"/>
    <property type="evidence" value="ECO:0007669"/>
    <property type="project" value="TreeGrafter"/>
</dbReference>
<evidence type="ECO:0000313" key="9">
    <source>
        <dbReference type="EMBL" id="CAI5769273.1"/>
    </source>
</evidence>
<evidence type="ECO:0000256" key="3">
    <source>
        <dbReference type="ARBA" id="ARBA00020749"/>
    </source>
</evidence>
<keyword evidence="5" id="KW-0539">Nucleus</keyword>
<proteinExistence type="inferred from homology"/>
<evidence type="ECO:0000313" key="10">
    <source>
        <dbReference type="Proteomes" id="UP001178461"/>
    </source>
</evidence>
<dbReference type="GO" id="GO:0000055">
    <property type="term" value="P:ribosomal large subunit export from nucleus"/>
    <property type="evidence" value="ECO:0007669"/>
    <property type="project" value="TreeGrafter"/>
</dbReference>
<evidence type="ECO:0000256" key="6">
    <source>
        <dbReference type="SAM" id="MobiDB-lite"/>
    </source>
</evidence>
<sequence length="229" mass="25589">MEDSSMDMDNMGSLRPQTFLFGCELKADKEYHFKVNDEENDHQLSLRTVSLGAGAKDELHVVEAEALDYEGKQITVTLASLKMSVQPTVSLGGFEITPPVILRLKSGSGPVYVSGQHLVALEEEPESSEDEDDDDKVLHNTAKRPAGVTLGKVPQKKVKLTEDDDDDEDDEDDDDDDDDDMDDDEEEEKTPAKKVSNYVQFRNDFTMYNFVLTEGIINISIGCLFMLLE</sequence>